<reference evidence="1" key="1">
    <citation type="submission" date="2014-09" db="EMBL/GenBank/DDBJ databases">
        <authorList>
            <person name="Magalhaes I.L.F."/>
            <person name="Oliveira U."/>
            <person name="Santos F.R."/>
            <person name="Vidigal T.H.D.A."/>
            <person name="Brescovit A.D."/>
            <person name="Santos A.J."/>
        </authorList>
    </citation>
    <scope>NUCLEOTIDE SEQUENCE</scope>
    <source>
        <tissue evidence="1">Shoot tissue taken approximately 20 cm above the soil surface</tissue>
    </source>
</reference>
<proteinExistence type="predicted"/>
<dbReference type="AlphaFoldDB" id="A0A0A9E6K7"/>
<name>A0A0A9E6K7_ARUDO</name>
<reference evidence="1" key="2">
    <citation type="journal article" date="2015" name="Data Brief">
        <title>Shoot transcriptome of the giant reed, Arundo donax.</title>
        <authorList>
            <person name="Barrero R.A."/>
            <person name="Guerrero F.D."/>
            <person name="Moolhuijzen P."/>
            <person name="Goolsby J.A."/>
            <person name="Tidwell J."/>
            <person name="Bellgard S.E."/>
            <person name="Bellgard M.I."/>
        </authorList>
    </citation>
    <scope>NUCLEOTIDE SEQUENCE</scope>
    <source>
        <tissue evidence="1">Shoot tissue taken approximately 20 cm above the soil surface</tissue>
    </source>
</reference>
<protein>
    <submittedName>
        <fullName evidence="1">Uncharacterized protein</fullName>
    </submittedName>
</protein>
<dbReference type="EMBL" id="GBRH01203262">
    <property type="protein sequence ID" value="JAD94633.1"/>
    <property type="molecule type" value="Transcribed_RNA"/>
</dbReference>
<evidence type="ECO:0000313" key="1">
    <source>
        <dbReference type="EMBL" id="JAD94633.1"/>
    </source>
</evidence>
<sequence length="64" mass="7740">MKRMILRRCSLRGSLYVVVMQEIRTRNLDTRAWTYNCFLRHLLPFDGNVSKLLIVLHRESERPH</sequence>
<accession>A0A0A9E6K7</accession>
<organism evidence="1">
    <name type="scientific">Arundo donax</name>
    <name type="common">Giant reed</name>
    <name type="synonym">Donax arundinaceus</name>
    <dbReference type="NCBI Taxonomy" id="35708"/>
    <lineage>
        <taxon>Eukaryota</taxon>
        <taxon>Viridiplantae</taxon>
        <taxon>Streptophyta</taxon>
        <taxon>Embryophyta</taxon>
        <taxon>Tracheophyta</taxon>
        <taxon>Spermatophyta</taxon>
        <taxon>Magnoliopsida</taxon>
        <taxon>Liliopsida</taxon>
        <taxon>Poales</taxon>
        <taxon>Poaceae</taxon>
        <taxon>PACMAD clade</taxon>
        <taxon>Arundinoideae</taxon>
        <taxon>Arundineae</taxon>
        <taxon>Arundo</taxon>
    </lineage>
</organism>